<feature type="binding site" evidence="12">
    <location>
        <position position="81"/>
    </location>
    <ligand>
        <name>[4Fe-4S] cluster</name>
        <dbReference type="ChEBI" id="CHEBI:49883"/>
    </ligand>
</feature>
<organism evidence="14 15">
    <name type="scientific">Haloechinothrix alba</name>
    <dbReference type="NCBI Taxonomy" id="664784"/>
    <lineage>
        <taxon>Bacteria</taxon>
        <taxon>Bacillati</taxon>
        <taxon>Actinomycetota</taxon>
        <taxon>Actinomycetes</taxon>
        <taxon>Pseudonocardiales</taxon>
        <taxon>Pseudonocardiaceae</taxon>
        <taxon>Haloechinothrix</taxon>
    </lineage>
</organism>
<accession>A0A238VU65</accession>
<proteinExistence type="inferred from homology"/>
<keyword evidence="8 12" id="KW-0805">Transcription regulation</keyword>
<evidence type="ECO:0000256" key="2">
    <source>
        <dbReference type="ARBA" id="ARBA00006597"/>
    </source>
</evidence>
<feature type="binding site" evidence="12">
    <location>
        <position position="84"/>
    </location>
    <ligand>
        <name>[4Fe-4S] cluster</name>
        <dbReference type="ChEBI" id="CHEBI:49883"/>
    </ligand>
</feature>
<evidence type="ECO:0000256" key="1">
    <source>
        <dbReference type="ARBA" id="ARBA00004496"/>
    </source>
</evidence>
<name>A0A238VU65_9PSEU</name>
<evidence type="ECO:0000256" key="6">
    <source>
        <dbReference type="ARBA" id="ARBA00023004"/>
    </source>
</evidence>
<sequence>MEQYSGQKQADQFNNDNRTYYFTRKAATMADTRRLPGPNADVWDWQLEGSCRGMDSAFFFHPDGERGPARARREAIAKAICQGCPVLQLCRAHALAAHEPYGVWGGLSESERENIIKNRNSRAPEPALAGH</sequence>
<feature type="domain" description="4Fe-4S Wbl-type" evidence="13">
    <location>
        <begin position="50"/>
        <end position="114"/>
    </location>
</feature>
<comment type="similarity">
    <text evidence="2 12">Belongs to the WhiB family.</text>
</comment>
<evidence type="ECO:0000256" key="4">
    <source>
        <dbReference type="ARBA" id="ARBA00022490"/>
    </source>
</evidence>
<evidence type="ECO:0000256" key="3">
    <source>
        <dbReference type="ARBA" id="ARBA00022485"/>
    </source>
</evidence>
<dbReference type="GO" id="GO:0047134">
    <property type="term" value="F:protein-disulfide reductase [NAD(P)H] activity"/>
    <property type="evidence" value="ECO:0007669"/>
    <property type="project" value="TreeGrafter"/>
</dbReference>
<evidence type="ECO:0000256" key="7">
    <source>
        <dbReference type="ARBA" id="ARBA00023014"/>
    </source>
</evidence>
<keyword evidence="3 12" id="KW-0004">4Fe-4S</keyword>
<dbReference type="Proteomes" id="UP000198348">
    <property type="component" value="Unassembled WGS sequence"/>
</dbReference>
<dbReference type="GO" id="GO:0005737">
    <property type="term" value="C:cytoplasm"/>
    <property type="evidence" value="ECO:0007669"/>
    <property type="project" value="UniProtKB-SubCell"/>
</dbReference>
<feature type="binding site" evidence="12">
    <location>
        <position position="90"/>
    </location>
    <ligand>
        <name>[4Fe-4S] cluster</name>
        <dbReference type="ChEBI" id="CHEBI:49883"/>
    </ligand>
</feature>
<dbReference type="Pfam" id="PF02467">
    <property type="entry name" value="Whib"/>
    <property type="match status" value="1"/>
</dbReference>
<evidence type="ECO:0000259" key="13">
    <source>
        <dbReference type="PROSITE" id="PS51674"/>
    </source>
</evidence>
<keyword evidence="9 12" id="KW-0238">DNA-binding</keyword>
<dbReference type="GO" id="GO:0046872">
    <property type="term" value="F:metal ion binding"/>
    <property type="evidence" value="ECO:0007669"/>
    <property type="project" value="UniProtKB-KW"/>
</dbReference>
<comment type="function">
    <text evidence="12">Acts as a transcriptional regulator. Probably redox-responsive. The apo- but not holo-form probably binds DNA.</text>
</comment>
<protein>
    <recommendedName>
        <fullName evidence="12">Transcriptional regulator WhiB</fullName>
    </recommendedName>
</protein>
<evidence type="ECO:0000256" key="11">
    <source>
        <dbReference type="ARBA" id="ARBA00023163"/>
    </source>
</evidence>
<keyword evidence="7 12" id="KW-0411">Iron-sulfur</keyword>
<dbReference type="PANTHER" id="PTHR38839">
    <property type="entry name" value="TRANSCRIPTIONAL REGULATOR WHID-RELATED"/>
    <property type="match status" value="1"/>
</dbReference>
<dbReference type="GO" id="GO:0035731">
    <property type="term" value="F:dinitrosyl-iron complex binding"/>
    <property type="evidence" value="ECO:0007669"/>
    <property type="project" value="UniProtKB-UniRule"/>
</dbReference>
<dbReference type="GO" id="GO:0051539">
    <property type="term" value="F:4 iron, 4 sulfur cluster binding"/>
    <property type="evidence" value="ECO:0007669"/>
    <property type="project" value="UniProtKB-UniRule"/>
</dbReference>
<evidence type="ECO:0000256" key="12">
    <source>
        <dbReference type="HAMAP-Rule" id="MF_01479"/>
    </source>
</evidence>
<comment type="cofactor">
    <cofactor evidence="12">
        <name>[4Fe-4S] cluster</name>
        <dbReference type="ChEBI" id="CHEBI:49883"/>
    </cofactor>
    <text evidence="12">Binds 1 [4Fe-4S] cluster per subunit. Following nitrosylation of the [4Fe-4S] cluster binds 1 [4Fe-8(NO)] cluster per subunit.</text>
</comment>
<dbReference type="PROSITE" id="PS51674">
    <property type="entry name" value="4FE4S_WBL"/>
    <property type="match status" value="1"/>
</dbReference>
<dbReference type="AlphaFoldDB" id="A0A238VU65"/>
<evidence type="ECO:0000313" key="14">
    <source>
        <dbReference type="EMBL" id="SNR37343.1"/>
    </source>
</evidence>
<keyword evidence="4 12" id="KW-0963">Cytoplasm</keyword>
<dbReference type="HAMAP" id="MF_01479">
    <property type="entry name" value="WhiB"/>
    <property type="match status" value="1"/>
</dbReference>
<reference evidence="14 15" key="1">
    <citation type="submission" date="2017-06" db="EMBL/GenBank/DDBJ databases">
        <authorList>
            <person name="Kim H.J."/>
            <person name="Triplett B.A."/>
        </authorList>
    </citation>
    <scope>NUCLEOTIDE SEQUENCE [LARGE SCALE GENOMIC DNA]</scope>
    <source>
        <strain evidence="14 15">DSM 45207</strain>
    </source>
</reference>
<evidence type="ECO:0000256" key="5">
    <source>
        <dbReference type="ARBA" id="ARBA00022723"/>
    </source>
</evidence>
<keyword evidence="11 12" id="KW-0804">Transcription</keyword>
<evidence type="ECO:0000256" key="8">
    <source>
        <dbReference type="ARBA" id="ARBA00023015"/>
    </source>
</evidence>
<dbReference type="InterPro" id="IPR034768">
    <property type="entry name" value="4FE4S_WBL"/>
</dbReference>
<dbReference type="GO" id="GO:0045892">
    <property type="term" value="P:negative regulation of DNA-templated transcription"/>
    <property type="evidence" value="ECO:0007669"/>
    <property type="project" value="TreeGrafter"/>
</dbReference>
<keyword evidence="10 12" id="KW-1015">Disulfide bond</keyword>
<comment type="PTM">
    <text evidence="12">The Fe-S cluster can be nitrosylated by nitric oxide (NO).</text>
</comment>
<feature type="binding site" evidence="12">
    <location>
        <position position="51"/>
    </location>
    <ligand>
        <name>[4Fe-4S] cluster</name>
        <dbReference type="ChEBI" id="CHEBI:49883"/>
    </ligand>
</feature>
<gene>
    <name evidence="12" type="primary">whiB</name>
    <name evidence="14" type="ORF">SAMN06265360_10420</name>
</gene>
<comment type="PTM">
    <text evidence="12">Upon Fe-S cluster removal intramolecular disulfide bonds are formed.</text>
</comment>
<dbReference type="GO" id="GO:0003677">
    <property type="term" value="F:DNA binding"/>
    <property type="evidence" value="ECO:0007669"/>
    <property type="project" value="UniProtKB-UniRule"/>
</dbReference>
<comment type="subcellular location">
    <subcellularLocation>
        <location evidence="1 12">Cytoplasm</location>
    </subcellularLocation>
</comment>
<evidence type="ECO:0000313" key="15">
    <source>
        <dbReference type="Proteomes" id="UP000198348"/>
    </source>
</evidence>
<evidence type="ECO:0000256" key="10">
    <source>
        <dbReference type="ARBA" id="ARBA00023157"/>
    </source>
</evidence>
<dbReference type="InterPro" id="IPR003482">
    <property type="entry name" value="Whib"/>
</dbReference>
<keyword evidence="6 12" id="KW-0408">Iron</keyword>
<keyword evidence="5 12" id="KW-0479">Metal-binding</keyword>
<dbReference type="EMBL" id="FZNW01000004">
    <property type="protein sequence ID" value="SNR37343.1"/>
    <property type="molecule type" value="Genomic_DNA"/>
</dbReference>
<dbReference type="GO" id="GO:0045454">
    <property type="term" value="P:cell redox homeostasis"/>
    <property type="evidence" value="ECO:0007669"/>
    <property type="project" value="TreeGrafter"/>
</dbReference>
<evidence type="ECO:0000256" key="9">
    <source>
        <dbReference type="ARBA" id="ARBA00023125"/>
    </source>
</evidence>
<keyword evidence="15" id="KW-1185">Reference proteome</keyword>
<dbReference type="PANTHER" id="PTHR38839:SF5">
    <property type="entry name" value="TRANSCRIPTIONAL REGULATOR WHID"/>
    <property type="match status" value="1"/>
</dbReference>